<protein>
    <submittedName>
        <fullName evidence="1">Cilia- and flagella-associated protein 206</fullName>
    </submittedName>
</protein>
<sequence length="225" mass="25748">MAFINEVSSISAGIRLHAWYSQKAGKFMFDVARIMRETLPKVTEDLHEELSSSKEKIQFLREELLQKVSEDVSEDDKEMFHQKLLLISLENIDEVAVQTYRLDYTFAVQIKDLNAGLKTGPFTKADRVYRINATGPEDVPEILLPVDNAEEIAKGKIPPLFFRRCFNFQLPNQLTCKSRRLQVLLPLPPSRFCLPVTDHCLHDHTLALQKSTMLQFSDKGHMVGS</sequence>
<name>A0AAV4Q3Y1_CAEEX</name>
<evidence type="ECO:0000313" key="1">
    <source>
        <dbReference type="EMBL" id="GIY03811.1"/>
    </source>
</evidence>
<proteinExistence type="predicted"/>
<comment type="caution">
    <text evidence="1">The sequence shown here is derived from an EMBL/GenBank/DDBJ whole genome shotgun (WGS) entry which is preliminary data.</text>
</comment>
<gene>
    <name evidence="1" type="primary">Cfap206</name>
    <name evidence="1" type="ORF">CEXT_230171</name>
</gene>
<reference evidence="1 2" key="1">
    <citation type="submission" date="2021-06" db="EMBL/GenBank/DDBJ databases">
        <title>Caerostris extrusa draft genome.</title>
        <authorList>
            <person name="Kono N."/>
            <person name="Arakawa K."/>
        </authorList>
    </citation>
    <scope>NUCLEOTIDE SEQUENCE [LARGE SCALE GENOMIC DNA]</scope>
</reference>
<organism evidence="1 2">
    <name type="scientific">Caerostris extrusa</name>
    <name type="common">Bark spider</name>
    <name type="synonym">Caerostris bankana</name>
    <dbReference type="NCBI Taxonomy" id="172846"/>
    <lineage>
        <taxon>Eukaryota</taxon>
        <taxon>Metazoa</taxon>
        <taxon>Ecdysozoa</taxon>
        <taxon>Arthropoda</taxon>
        <taxon>Chelicerata</taxon>
        <taxon>Arachnida</taxon>
        <taxon>Araneae</taxon>
        <taxon>Araneomorphae</taxon>
        <taxon>Entelegynae</taxon>
        <taxon>Araneoidea</taxon>
        <taxon>Araneidae</taxon>
        <taxon>Caerostris</taxon>
    </lineage>
</organism>
<accession>A0AAV4Q3Y1</accession>
<dbReference type="AlphaFoldDB" id="A0AAV4Q3Y1"/>
<dbReference type="Proteomes" id="UP001054945">
    <property type="component" value="Unassembled WGS sequence"/>
</dbReference>
<dbReference type="EMBL" id="BPLR01005624">
    <property type="protein sequence ID" value="GIY03811.1"/>
    <property type="molecule type" value="Genomic_DNA"/>
</dbReference>
<evidence type="ECO:0000313" key="2">
    <source>
        <dbReference type="Proteomes" id="UP001054945"/>
    </source>
</evidence>
<keyword evidence="1" id="KW-0969">Cilium</keyword>
<keyword evidence="2" id="KW-1185">Reference proteome</keyword>
<keyword evidence="1" id="KW-0966">Cell projection</keyword>
<keyword evidence="1" id="KW-0282">Flagellum</keyword>